<dbReference type="OrthoDB" id="9809206at2"/>
<dbReference type="EMBL" id="SNZV01000005">
    <property type="protein sequence ID" value="TDS13265.1"/>
    <property type="molecule type" value="Genomic_DNA"/>
</dbReference>
<keyword evidence="2" id="KW-1185">Reference proteome</keyword>
<sequence length="138" mass="15767">MTCACSVIATADGADLILPNGDLLNSHVVNWTLGGFRKRLHIRLDVQYNTDLEQTIAAALRYRRTGVKQSANRKSMLPKNHRFRKMQIGKAKRNNVLLLFTNHSYFATYPEFLLLNYSNNGLIVPEHHAPRSVPYCRK</sequence>
<organism evidence="1 2">
    <name type="scientific">Sphingobacterium paludis</name>
    <dbReference type="NCBI Taxonomy" id="1476465"/>
    <lineage>
        <taxon>Bacteria</taxon>
        <taxon>Pseudomonadati</taxon>
        <taxon>Bacteroidota</taxon>
        <taxon>Sphingobacteriia</taxon>
        <taxon>Sphingobacteriales</taxon>
        <taxon>Sphingobacteriaceae</taxon>
        <taxon>Sphingobacterium</taxon>
    </lineage>
</organism>
<evidence type="ECO:0000313" key="2">
    <source>
        <dbReference type="Proteomes" id="UP000294752"/>
    </source>
</evidence>
<dbReference type="Proteomes" id="UP000294752">
    <property type="component" value="Unassembled WGS sequence"/>
</dbReference>
<accession>A0A4R7D174</accession>
<proteinExistence type="predicted"/>
<dbReference type="AlphaFoldDB" id="A0A4R7D174"/>
<reference evidence="1 2" key="1">
    <citation type="submission" date="2019-03" db="EMBL/GenBank/DDBJ databases">
        <title>Genomic Encyclopedia of Type Strains, Phase III (KMG-III): the genomes of soil and plant-associated and newly described type strains.</title>
        <authorList>
            <person name="Whitman W."/>
        </authorList>
    </citation>
    <scope>NUCLEOTIDE SEQUENCE [LARGE SCALE GENOMIC DNA]</scope>
    <source>
        <strain evidence="1 2">CGMCC 1.12801</strain>
    </source>
</reference>
<gene>
    <name evidence="1" type="ORF">B0I21_105401</name>
</gene>
<name>A0A4R7D174_9SPHI</name>
<comment type="caution">
    <text evidence="1">The sequence shown here is derived from an EMBL/GenBank/DDBJ whole genome shotgun (WGS) entry which is preliminary data.</text>
</comment>
<protein>
    <submittedName>
        <fullName evidence="1">Mechanosensitive ion channel-like protein</fullName>
    </submittedName>
</protein>
<evidence type="ECO:0000313" key="1">
    <source>
        <dbReference type="EMBL" id="TDS13265.1"/>
    </source>
</evidence>